<feature type="compositionally biased region" description="Basic and acidic residues" evidence="1">
    <location>
        <begin position="57"/>
        <end position="66"/>
    </location>
</feature>
<evidence type="ECO:0000313" key="2">
    <source>
        <dbReference type="EMBL" id="KAK5064441.1"/>
    </source>
</evidence>
<comment type="caution">
    <text evidence="2">The sequence shown here is derived from an EMBL/GenBank/DDBJ whole genome shotgun (WGS) entry which is preliminary data.</text>
</comment>
<dbReference type="EMBL" id="JAVRRD010000001">
    <property type="protein sequence ID" value="KAK5064441.1"/>
    <property type="molecule type" value="Genomic_DNA"/>
</dbReference>
<protein>
    <submittedName>
        <fullName evidence="2">Uncharacterized protein</fullName>
    </submittedName>
</protein>
<feature type="region of interest" description="Disordered" evidence="1">
    <location>
        <begin position="30"/>
        <end position="124"/>
    </location>
</feature>
<feature type="compositionally biased region" description="Polar residues" evidence="1">
    <location>
        <begin position="85"/>
        <end position="96"/>
    </location>
</feature>
<dbReference type="RefSeq" id="XP_064711765.1">
    <property type="nucleotide sequence ID" value="XM_064843905.1"/>
</dbReference>
<sequence>MLSINRSPPVMTAFFRHTSVTRIPIIRNWKPAKRYSSSNVVGSVKVDQTKKSNNPSRAHETDHTEQAQRTGSSKGRDHPAKQPDPQESPSKATGIQSEGPDSKAGAKEDKGVTTDRGAGPFMKQ</sequence>
<name>A0AAV9NR73_9EURO</name>
<gene>
    <name evidence="2" type="ORF">LTR84_000274</name>
</gene>
<evidence type="ECO:0000256" key="1">
    <source>
        <dbReference type="SAM" id="MobiDB-lite"/>
    </source>
</evidence>
<dbReference type="Proteomes" id="UP001358417">
    <property type="component" value="Unassembled WGS sequence"/>
</dbReference>
<reference evidence="2 3" key="1">
    <citation type="submission" date="2023-08" db="EMBL/GenBank/DDBJ databases">
        <title>Black Yeasts Isolated from many extreme environments.</title>
        <authorList>
            <person name="Coleine C."/>
            <person name="Stajich J.E."/>
            <person name="Selbmann L."/>
        </authorList>
    </citation>
    <scope>NUCLEOTIDE SEQUENCE [LARGE SCALE GENOMIC DNA]</scope>
    <source>
        <strain evidence="2 3">CCFEE 5792</strain>
    </source>
</reference>
<dbReference type="AlphaFoldDB" id="A0AAV9NR73"/>
<organism evidence="2 3">
    <name type="scientific">Exophiala bonariae</name>
    <dbReference type="NCBI Taxonomy" id="1690606"/>
    <lineage>
        <taxon>Eukaryota</taxon>
        <taxon>Fungi</taxon>
        <taxon>Dikarya</taxon>
        <taxon>Ascomycota</taxon>
        <taxon>Pezizomycotina</taxon>
        <taxon>Eurotiomycetes</taxon>
        <taxon>Chaetothyriomycetidae</taxon>
        <taxon>Chaetothyriales</taxon>
        <taxon>Herpotrichiellaceae</taxon>
        <taxon>Exophiala</taxon>
    </lineage>
</organism>
<evidence type="ECO:0000313" key="3">
    <source>
        <dbReference type="Proteomes" id="UP001358417"/>
    </source>
</evidence>
<proteinExistence type="predicted"/>
<feature type="compositionally biased region" description="Basic and acidic residues" evidence="1">
    <location>
        <begin position="100"/>
        <end position="113"/>
    </location>
</feature>
<dbReference type="GeneID" id="89968496"/>
<keyword evidence="3" id="KW-1185">Reference proteome</keyword>
<accession>A0AAV9NR73</accession>